<dbReference type="AlphaFoldDB" id="K6C6P6"/>
<sequence>MKLSKVAISTGLVASFMMTAGEIAHADTPKSTHEVAIEVINGNYGNGDARVTNLKTKGFDVKAIQTEVNNILTGTTTQVSATAKTTEEQPTKVTSAAPAQAAESVSGGLNMSQTSGQIDIQAP</sequence>
<name>K6C6P6_9BACI</name>
<feature type="region of interest" description="Disordered" evidence="1">
    <location>
        <begin position="81"/>
        <end position="123"/>
    </location>
</feature>
<evidence type="ECO:0000256" key="2">
    <source>
        <dbReference type="SAM" id="SignalP"/>
    </source>
</evidence>
<evidence type="ECO:0000259" key="3">
    <source>
        <dbReference type="SMART" id="SM01095"/>
    </source>
</evidence>
<comment type="caution">
    <text evidence="4">The sequence shown here is derived from an EMBL/GenBank/DDBJ whole genome shotgun (WGS) entry which is preliminary data.</text>
</comment>
<keyword evidence="2" id="KW-0732">Signal</keyword>
<accession>K6C6P6</accession>
<dbReference type="EMBL" id="AJLS01000100">
    <property type="protein sequence ID" value="EKN66820.1"/>
    <property type="molecule type" value="Genomic_DNA"/>
</dbReference>
<feature type="compositionally biased region" description="Polar residues" evidence="1">
    <location>
        <begin position="107"/>
        <end position="123"/>
    </location>
</feature>
<evidence type="ECO:0000313" key="4">
    <source>
        <dbReference type="EMBL" id="EKN66820.1"/>
    </source>
</evidence>
<keyword evidence="5" id="KW-1185">Reference proteome</keyword>
<feature type="domain" description="Cpl-7 lysozyme C-terminal" evidence="3">
    <location>
        <begin position="32"/>
        <end position="73"/>
    </location>
</feature>
<evidence type="ECO:0000313" key="5">
    <source>
        <dbReference type="Proteomes" id="UP000006316"/>
    </source>
</evidence>
<dbReference type="eggNOG" id="COG1388">
    <property type="taxonomic scope" value="Bacteria"/>
</dbReference>
<gene>
    <name evidence="4" type="ORF">BABA_14032</name>
</gene>
<dbReference type="STRING" id="1117379.BABA_14032"/>
<feature type="signal peptide" evidence="2">
    <location>
        <begin position="1"/>
        <end position="26"/>
    </location>
</feature>
<dbReference type="InterPro" id="IPR013168">
    <property type="entry name" value="Cpl_7_lyso_C"/>
</dbReference>
<organism evidence="4 5">
    <name type="scientific">Neobacillus bataviensis LMG 21833</name>
    <dbReference type="NCBI Taxonomy" id="1117379"/>
    <lineage>
        <taxon>Bacteria</taxon>
        <taxon>Bacillati</taxon>
        <taxon>Bacillota</taxon>
        <taxon>Bacilli</taxon>
        <taxon>Bacillales</taxon>
        <taxon>Bacillaceae</taxon>
        <taxon>Neobacillus</taxon>
    </lineage>
</organism>
<reference evidence="4 5" key="1">
    <citation type="journal article" date="2012" name="Front. Microbiol.">
        <title>Redundancy and modularity in membrane-associated dissimilatory nitrate reduction in Bacillus.</title>
        <authorList>
            <person name="Heylen K."/>
            <person name="Keltjens J."/>
        </authorList>
    </citation>
    <scope>NUCLEOTIDE SEQUENCE [LARGE SCALE GENOMIC DNA]</scope>
    <source>
        <strain evidence="5">LMG 21833T</strain>
    </source>
</reference>
<proteinExistence type="predicted"/>
<protein>
    <submittedName>
        <fullName evidence="4">Transglycosylase</fullName>
    </submittedName>
</protein>
<dbReference type="RefSeq" id="WP_007085805.1">
    <property type="nucleotide sequence ID" value="NZ_AJLS01000100.1"/>
</dbReference>
<evidence type="ECO:0000256" key="1">
    <source>
        <dbReference type="SAM" id="MobiDB-lite"/>
    </source>
</evidence>
<dbReference type="PATRIC" id="fig|1117379.3.peg.2896"/>
<dbReference type="Pfam" id="PF08230">
    <property type="entry name" value="CW_7"/>
    <property type="match status" value="1"/>
</dbReference>
<dbReference type="SMART" id="SM01095">
    <property type="entry name" value="Cpl-7"/>
    <property type="match status" value="1"/>
</dbReference>
<feature type="chain" id="PRO_5003890511" evidence="2">
    <location>
        <begin position="27"/>
        <end position="123"/>
    </location>
</feature>
<dbReference type="Proteomes" id="UP000006316">
    <property type="component" value="Unassembled WGS sequence"/>
</dbReference>